<dbReference type="InterPro" id="IPR050358">
    <property type="entry name" value="RSE1/DDB1/CFT1"/>
</dbReference>
<evidence type="ECO:0000313" key="4">
    <source>
        <dbReference type="EMBL" id="GMI18435.1"/>
    </source>
</evidence>
<protein>
    <recommendedName>
        <fullName evidence="6">Cleavage/polyadenylation specificity factor A subunit C-terminal domain-containing protein</fullName>
    </recommendedName>
</protein>
<evidence type="ECO:0000259" key="3">
    <source>
        <dbReference type="Pfam" id="PF23726"/>
    </source>
</evidence>
<dbReference type="PANTHER" id="PTHR10644">
    <property type="entry name" value="DNA REPAIR/RNA PROCESSING CPSF FAMILY"/>
    <property type="match status" value="1"/>
</dbReference>
<proteinExistence type="predicted"/>
<feature type="domain" description="RSE1/DDB1/CPSF1 second beta-propeller" evidence="3">
    <location>
        <begin position="814"/>
        <end position="1060"/>
    </location>
</feature>
<dbReference type="GO" id="GO:0003676">
    <property type="term" value="F:nucleic acid binding"/>
    <property type="evidence" value="ECO:0007669"/>
    <property type="project" value="InterPro"/>
</dbReference>
<dbReference type="Pfam" id="PF23726">
    <property type="entry name" value="Beta-prop_RSE1_2nd"/>
    <property type="match status" value="1"/>
</dbReference>
<keyword evidence="5" id="KW-1185">Reference proteome</keyword>
<dbReference type="InterPro" id="IPR004871">
    <property type="entry name" value="RSE1/DDB1/CPSF1_C"/>
</dbReference>
<dbReference type="InterPro" id="IPR058543">
    <property type="entry name" value="Beta-prop_RSE1/DDB1/CPSF1_2nd"/>
</dbReference>
<organism evidence="4 5">
    <name type="scientific">Triparma laevis f. longispina</name>
    <dbReference type="NCBI Taxonomy" id="1714387"/>
    <lineage>
        <taxon>Eukaryota</taxon>
        <taxon>Sar</taxon>
        <taxon>Stramenopiles</taxon>
        <taxon>Ochrophyta</taxon>
        <taxon>Bolidophyceae</taxon>
        <taxon>Parmales</taxon>
        <taxon>Triparmaceae</taxon>
        <taxon>Triparma</taxon>
    </lineage>
</organism>
<evidence type="ECO:0000256" key="1">
    <source>
        <dbReference type="SAM" id="MobiDB-lite"/>
    </source>
</evidence>
<gene>
    <name evidence="4" type="ORF">TrLO_g12333</name>
</gene>
<feature type="compositionally biased region" description="Low complexity" evidence="1">
    <location>
        <begin position="871"/>
        <end position="884"/>
    </location>
</feature>
<feature type="region of interest" description="Disordered" evidence="1">
    <location>
        <begin position="513"/>
        <end position="545"/>
    </location>
</feature>
<dbReference type="Pfam" id="PF03178">
    <property type="entry name" value="CPSF_A"/>
    <property type="match status" value="1"/>
</dbReference>
<dbReference type="InterPro" id="IPR015943">
    <property type="entry name" value="WD40/YVTN_repeat-like_dom_sf"/>
</dbReference>
<dbReference type="GO" id="GO:0005634">
    <property type="term" value="C:nucleus"/>
    <property type="evidence" value="ECO:0007669"/>
    <property type="project" value="InterPro"/>
</dbReference>
<sequence>MATVQTAFSTVLPSTTTNCSAWSKYKKPTHDGWEIGCLLTTVCANVVRFYDVCSPSDSSSSPSDSPDLSTSKLVLRSEHALSGNIVSIHPLNPISSASADVSSDVSLLVAFSGRENQVSLVTLDSTTGSLNGTSVASFYQTLRDTSMGMESCFDNELIVDVNESNTCFVACLGGGCSIVACNIALQNKKYRVDKNSFTVDLKQLATRWVEEEKQKELDANGRGKIDAEKKRVGNKGKSILSTGFGDIVGVKFLAGYLEPTIAILHHPKGRTWQGQAGERRCPMSVTVVTLGVEQKRSVVVWRNSVLPNDTQYIIPVPQTVGAVIAVAVNSVHYLSPGGVITASLATNGYAHDALAGPELWPTKFMKHPAYSGSKTSSISNSPLATNPRPLQKLKARLDGSHLAFVDGFCAICVLRSGDVYSLQVHDQGRILSMSPTAFKTPPPSLIEILPIARNLNVTNHSINKTLEQYQPESTKATPDVNLSSVGLMFVGSKLGDSSLVVYGQTLIDLDAQKAKRKREGNDLPSSSSSSNPNNNSNSTPPLLLSPEEDNLLASLTSPTLHKELLKEEESLYSDAKPSTTTTQFAPPPPPLAPDSSSAFASAIRPTIDSFFTYKFQINDSLIQTGPLGKSVLGPTVNSASVWKGKLASERIFCSGYGREGGLSILSTPGSSSSTSILADIDVSNVDDVYTLPSSSLLLLSRRDKGFLLLQSSSCKDSDSPLSLSETDTSTLFSGALPFSAADDVLLTATDANLTATKNYAFLAVKISKTDKTSIFAFSVDSKSKKLKLEATQALPQTPKQLSLTPDPHHHCLGVAALFDDGTVTAYKVEAKKSKVTFSALKLPSVTTTTTTTTTAINLFLQNDTLFEESSSDGGTTATTTSSSAPNATIDDDDLDHIYRQSTDNAESDNLMDPSNVAAYSLSRNNTSATVTELNFFIAGANIGYSEMRSLYVIVRTSLNDVFLYAGRKKPGKDVVFAKCNFSTVIRPVNDAKIHASLNCAPFERPKFKPFKNISGHSGLFAALARPFWVLNERGGANVLPQKIRFADHACAYPIASFAECSFLSSPSSLSSCFITLNERVGGSQRFSIINGLDEVLTGCGFVSTGGVHVQKIPLNVTVRDIEYLDHSASTNERPLYALLVEVEEEVDMSGHDDDGFTDLERYEHRKDKNFRRMEDVIDSDLRGHEDEFQDWADTIQRTDYLEINMDLGRCPNQTETKHEIWLVEAKNWSVLNKISMNKDEYCTTIKFLHLTEDETEQERAERYAQGDYAPLTRTFLAVGTSQVDSDGDETPAIGRILLYNVVETKTKKDKEEKGEKEENVEEDKGLEDNIAASTVHLSLAHEKESRLGPVSAMNSLDCGSNIYLIVGAGSQVSLEAWKDDTLTQVGFYHAMQHVISIEVIRSYIVLIDAYEGIRFLIWKDGDKTLNLIARDYSLLPVFSAGMLTLGNGLAFVSHDERENFRVLQYAPNDTESDGGARLIVKADFHMGCSAIQFSSHYCVPPSIAYSANTTISFASMKGTPLEAQAREMEETFGLCFGTTDGGFSCVVPLPTIIFTRLQALQNIMSNALSSPAACSARGWRNYRRYHMLVNEPVKKKVLDSDLLLRFMNLEQGVQEELCAAGGTTVDVIKDHLLLLSSYCAGAV</sequence>
<feature type="region of interest" description="Disordered" evidence="1">
    <location>
        <begin position="868"/>
        <end position="893"/>
    </location>
</feature>
<dbReference type="Proteomes" id="UP001165122">
    <property type="component" value="Unassembled WGS sequence"/>
</dbReference>
<evidence type="ECO:0000259" key="2">
    <source>
        <dbReference type="Pfam" id="PF03178"/>
    </source>
</evidence>
<evidence type="ECO:0000313" key="5">
    <source>
        <dbReference type="Proteomes" id="UP001165122"/>
    </source>
</evidence>
<dbReference type="EMBL" id="BRXW01000334">
    <property type="protein sequence ID" value="GMI18435.1"/>
    <property type="molecule type" value="Genomic_DNA"/>
</dbReference>
<reference evidence="5" key="1">
    <citation type="journal article" date="2023" name="Commun. Biol.">
        <title>Genome analysis of Parmales, the sister group of diatoms, reveals the evolutionary specialization of diatoms from phago-mixotrophs to photoautotrophs.</title>
        <authorList>
            <person name="Ban H."/>
            <person name="Sato S."/>
            <person name="Yoshikawa S."/>
            <person name="Yamada K."/>
            <person name="Nakamura Y."/>
            <person name="Ichinomiya M."/>
            <person name="Sato N."/>
            <person name="Blanc-Mathieu R."/>
            <person name="Endo H."/>
            <person name="Kuwata A."/>
            <person name="Ogata H."/>
        </authorList>
    </citation>
    <scope>NUCLEOTIDE SEQUENCE [LARGE SCALE GENOMIC DNA]</scope>
    <source>
        <strain evidence="5">NIES 3700</strain>
    </source>
</reference>
<feature type="domain" description="RSE1/DDB1/CPSF1 C-terminal" evidence="2">
    <location>
        <begin position="1218"/>
        <end position="1607"/>
    </location>
</feature>
<name>A0A9W7FUM1_9STRA</name>
<dbReference type="OrthoDB" id="6109at2759"/>
<accession>A0A9W7FUM1</accession>
<feature type="compositionally biased region" description="Low complexity" evidence="1">
    <location>
        <begin position="523"/>
        <end position="545"/>
    </location>
</feature>
<comment type="caution">
    <text evidence="4">The sequence shown here is derived from an EMBL/GenBank/DDBJ whole genome shotgun (WGS) entry which is preliminary data.</text>
</comment>
<feature type="region of interest" description="Disordered" evidence="1">
    <location>
        <begin position="569"/>
        <end position="597"/>
    </location>
</feature>
<dbReference type="Gene3D" id="2.130.10.10">
    <property type="entry name" value="YVTN repeat-like/Quinoprotein amine dehydrogenase"/>
    <property type="match status" value="2"/>
</dbReference>
<evidence type="ECO:0008006" key="6">
    <source>
        <dbReference type="Google" id="ProtNLM"/>
    </source>
</evidence>